<comment type="similarity">
    <text evidence="1">Belongs to the GMC oxidoreductase family.</text>
</comment>
<dbReference type="InterPro" id="IPR007867">
    <property type="entry name" value="GMC_OxRtase_C"/>
</dbReference>
<dbReference type="InParanoid" id="A0A6P7FUN9"/>
<keyword evidence="2" id="KW-0274">FAD</keyword>
<dbReference type="Pfam" id="PF00732">
    <property type="entry name" value="GMC_oxred_N"/>
    <property type="match status" value="1"/>
</dbReference>
<gene>
    <name evidence="7" type="primary">LOC114334335</name>
</gene>
<dbReference type="InterPro" id="IPR036188">
    <property type="entry name" value="FAD/NAD-bd_sf"/>
</dbReference>
<feature type="binding site" evidence="2">
    <location>
        <position position="153"/>
    </location>
    <ligand>
        <name>FAD</name>
        <dbReference type="ChEBI" id="CHEBI:57692"/>
    </ligand>
</feature>
<dbReference type="GO" id="GO:0050660">
    <property type="term" value="F:flavin adenine dinucleotide binding"/>
    <property type="evidence" value="ECO:0007669"/>
    <property type="project" value="InterPro"/>
</dbReference>
<evidence type="ECO:0000256" key="3">
    <source>
        <dbReference type="SAM" id="SignalP"/>
    </source>
</evidence>
<dbReference type="GO" id="GO:0016614">
    <property type="term" value="F:oxidoreductase activity, acting on CH-OH group of donors"/>
    <property type="evidence" value="ECO:0007669"/>
    <property type="project" value="InterPro"/>
</dbReference>
<dbReference type="RefSeq" id="XP_028140174.1">
    <property type="nucleotide sequence ID" value="XM_028284373.1"/>
</dbReference>
<dbReference type="EnsemblMetazoa" id="XM_050658330.1">
    <property type="protein sequence ID" value="XP_050514287.1"/>
    <property type="gene ID" value="LOC126889757"/>
</dbReference>
<feature type="domain" description="Glucose-methanol-choline oxidoreductase N-terminal" evidence="4">
    <location>
        <begin position="324"/>
        <end position="338"/>
    </location>
</feature>
<feature type="binding site" evidence="2">
    <location>
        <position position="157"/>
    </location>
    <ligand>
        <name>FAD</name>
        <dbReference type="ChEBI" id="CHEBI:57692"/>
    </ligand>
</feature>
<dbReference type="AlphaFoldDB" id="A0A6P7FUN9"/>
<feature type="signal peptide" evidence="3">
    <location>
        <begin position="1"/>
        <end position="19"/>
    </location>
</feature>
<sequence length="623" mass="69576">MKILVILLYTLVYNNIVSARRKPKPAQVKPKTDPLYDYVRQTLKNVETYRLPTNNEKLFKVKNETVLDYGKYDFIIVGAGAAGCVLANRLSEIDSWSVLLLEAGGVPNSFSDIPIFPGYLQNSEMNWGYYTAPQKYACQGMNNTQCTFPTGKVLGGTTTISAGIYSRGSAHDYNSWSDMDLPGWSFEEVLPYFKKSEHVVFNPYDKDFHGAGGELYVNKTAPYSAVGEVFVQANLEKGLKNVDYNAEKQIGVSGIQFNLKGNIQQNAAHAFLQSAKSRKNLKIVYNAAVNKILLDKFNATGVTFVNNGTLYRVSANKEVILSAGAINTPQLLMLSGIGPERELKKFSIPVVTNLRSVGKHLKDQPMFVNFYVRTDLTVPGKTLQQHLETYKEGKAPMTNGAALEHLAFINARTILHGEADIEYVVAPPPFSIPADIKQSLNLVDKIAKIYKNYNTLTDSKITMLLTKPKSQGQVTLRSKKITDFPIVDPNFYSDVQRSDLNTMIRGIKYFLSLLKTKAFKSVKAKLISTNPNCEHLKTKERQYWTCALKDMTTTGYSPCCTTRMGPFSLTSVVNNECIVHHFDNLRVVDAGVFPDIPRGKIAATVYMVAEKISDHIKYKYGKK</sequence>
<dbReference type="PROSITE" id="PS00624">
    <property type="entry name" value="GMC_OXRED_2"/>
    <property type="match status" value="1"/>
</dbReference>
<dbReference type="Proteomes" id="UP001652700">
    <property type="component" value="Unplaced"/>
</dbReference>
<evidence type="ECO:0000313" key="7">
    <source>
        <dbReference type="RefSeq" id="XP_028140174.1"/>
    </source>
</evidence>
<feature type="binding site" evidence="2">
    <location>
        <position position="289"/>
    </location>
    <ligand>
        <name>FAD</name>
        <dbReference type="ChEBI" id="CHEBI:57692"/>
    </ligand>
</feature>
<dbReference type="Pfam" id="PF05199">
    <property type="entry name" value="GMC_oxred_C"/>
    <property type="match status" value="1"/>
</dbReference>
<evidence type="ECO:0000256" key="1">
    <source>
        <dbReference type="ARBA" id="ARBA00010790"/>
    </source>
</evidence>
<evidence type="ECO:0000313" key="6">
    <source>
        <dbReference type="Proteomes" id="UP001652700"/>
    </source>
</evidence>
<dbReference type="Gene3D" id="3.30.560.10">
    <property type="entry name" value="Glucose Oxidase, domain 3"/>
    <property type="match status" value="1"/>
</dbReference>
<dbReference type="SUPFAM" id="SSF51905">
    <property type="entry name" value="FAD/NAD(P)-binding domain"/>
    <property type="match status" value="1"/>
</dbReference>
<reference evidence="5" key="2">
    <citation type="submission" date="2025-05" db="UniProtKB">
        <authorList>
            <consortium name="EnsemblMetazoa"/>
        </authorList>
    </citation>
    <scope>IDENTIFICATION</scope>
</reference>
<dbReference type="PANTHER" id="PTHR11552">
    <property type="entry name" value="GLUCOSE-METHANOL-CHOLINE GMC OXIDOREDUCTASE"/>
    <property type="match status" value="1"/>
</dbReference>
<dbReference type="SUPFAM" id="SSF54373">
    <property type="entry name" value="FAD-linked reductases, C-terminal domain"/>
    <property type="match status" value="1"/>
</dbReference>
<keyword evidence="3" id="KW-0732">Signal</keyword>
<dbReference type="InterPro" id="IPR012132">
    <property type="entry name" value="GMC_OxRdtase"/>
</dbReference>
<keyword evidence="6" id="KW-1185">Reference proteome</keyword>
<reference evidence="7" key="1">
    <citation type="submission" date="2025-04" db="UniProtKB">
        <authorList>
            <consortium name="RefSeq"/>
        </authorList>
    </citation>
    <scope>IDENTIFICATION</scope>
    <source>
        <tissue evidence="7">Whole insect</tissue>
    </source>
</reference>
<dbReference type="OrthoDB" id="269227at2759"/>
<dbReference type="PIRSF" id="PIRSF000137">
    <property type="entry name" value="Alcohol_oxidase"/>
    <property type="match status" value="1"/>
</dbReference>
<dbReference type="PANTHER" id="PTHR11552:SF158">
    <property type="entry name" value="GH23626P-RELATED"/>
    <property type="match status" value="1"/>
</dbReference>
<accession>A0A6P7FUN9</accession>
<name>A0A6P7FUN9_DIAVI</name>
<evidence type="ECO:0000313" key="5">
    <source>
        <dbReference type="EnsemblMetazoa" id="XP_050514287.1"/>
    </source>
</evidence>
<dbReference type="InterPro" id="IPR000172">
    <property type="entry name" value="GMC_OxRdtase_N"/>
</dbReference>
<evidence type="ECO:0000256" key="2">
    <source>
        <dbReference type="PIRSR" id="PIRSR000137-2"/>
    </source>
</evidence>
<protein>
    <submittedName>
        <fullName evidence="7">Glucose dehydrogenase [FAD, quinone]-like</fullName>
    </submittedName>
</protein>
<dbReference type="Gene3D" id="3.50.50.60">
    <property type="entry name" value="FAD/NAD(P)-binding domain"/>
    <property type="match status" value="1"/>
</dbReference>
<evidence type="ECO:0000259" key="4">
    <source>
        <dbReference type="PROSITE" id="PS00624"/>
    </source>
</evidence>
<proteinExistence type="inferred from homology"/>
<keyword evidence="2" id="KW-0285">Flavoprotein</keyword>
<organism evidence="7">
    <name type="scientific">Diabrotica virgifera virgifera</name>
    <name type="common">western corn rootworm</name>
    <dbReference type="NCBI Taxonomy" id="50390"/>
    <lineage>
        <taxon>Eukaryota</taxon>
        <taxon>Metazoa</taxon>
        <taxon>Ecdysozoa</taxon>
        <taxon>Arthropoda</taxon>
        <taxon>Hexapoda</taxon>
        <taxon>Insecta</taxon>
        <taxon>Pterygota</taxon>
        <taxon>Neoptera</taxon>
        <taxon>Endopterygota</taxon>
        <taxon>Coleoptera</taxon>
        <taxon>Polyphaga</taxon>
        <taxon>Cucujiformia</taxon>
        <taxon>Chrysomeloidea</taxon>
        <taxon>Chrysomelidae</taxon>
        <taxon>Galerucinae</taxon>
        <taxon>Diabroticina</taxon>
        <taxon>Diabroticites</taxon>
        <taxon>Diabrotica</taxon>
    </lineage>
</organism>
<comment type="cofactor">
    <cofactor evidence="2">
        <name>FAD</name>
        <dbReference type="ChEBI" id="CHEBI:57692"/>
    </cofactor>
</comment>
<feature type="chain" id="PRO_5028294509" evidence="3">
    <location>
        <begin position="20"/>
        <end position="623"/>
    </location>
</feature>